<evidence type="ECO:0000256" key="6">
    <source>
        <dbReference type="RuleBase" id="RU367044"/>
    </source>
</evidence>
<feature type="chain" id="PRO_5042670751" description="S-protein homolog" evidence="6">
    <location>
        <begin position="28"/>
        <end position="276"/>
    </location>
</feature>
<keyword evidence="4 6" id="KW-0964">Secreted</keyword>
<dbReference type="InterPro" id="IPR010264">
    <property type="entry name" value="Self-incomp_S1"/>
</dbReference>
<keyword evidence="5 6" id="KW-0732">Signal</keyword>
<dbReference type="AlphaFoldDB" id="A0AAP0PM74"/>
<comment type="subcellular location">
    <subcellularLocation>
        <location evidence="1 6">Secreted</location>
    </subcellularLocation>
</comment>
<dbReference type="PANTHER" id="PTHR31232:SF155">
    <property type="entry name" value="PLANT SELF-INCOMPATIBILITY PROTEIN S1 FAMILY"/>
    <property type="match status" value="1"/>
</dbReference>
<name>A0AAP0PM74_9MAGN</name>
<gene>
    <name evidence="7" type="ORF">Scep_007894</name>
</gene>
<dbReference type="PANTHER" id="PTHR31232">
    <property type="match status" value="1"/>
</dbReference>
<feature type="signal peptide" evidence="6">
    <location>
        <begin position="1"/>
        <end position="27"/>
    </location>
</feature>
<organism evidence="7 8">
    <name type="scientific">Stephania cephalantha</name>
    <dbReference type="NCBI Taxonomy" id="152367"/>
    <lineage>
        <taxon>Eukaryota</taxon>
        <taxon>Viridiplantae</taxon>
        <taxon>Streptophyta</taxon>
        <taxon>Embryophyta</taxon>
        <taxon>Tracheophyta</taxon>
        <taxon>Spermatophyta</taxon>
        <taxon>Magnoliopsida</taxon>
        <taxon>Ranunculales</taxon>
        <taxon>Menispermaceae</taxon>
        <taxon>Menispermoideae</taxon>
        <taxon>Cissampelideae</taxon>
        <taxon>Stephania</taxon>
    </lineage>
</organism>
<evidence type="ECO:0000256" key="2">
    <source>
        <dbReference type="ARBA" id="ARBA00005581"/>
    </source>
</evidence>
<evidence type="ECO:0000256" key="4">
    <source>
        <dbReference type="ARBA" id="ARBA00022525"/>
    </source>
</evidence>
<evidence type="ECO:0000256" key="3">
    <source>
        <dbReference type="ARBA" id="ARBA00022471"/>
    </source>
</evidence>
<comment type="caution">
    <text evidence="7">The sequence shown here is derived from an EMBL/GenBank/DDBJ whole genome shotgun (WGS) entry which is preliminary data.</text>
</comment>
<protein>
    <recommendedName>
        <fullName evidence="6">S-protein homolog</fullName>
    </recommendedName>
</protein>
<dbReference type="GO" id="GO:0005576">
    <property type="term" value="C:extracellular region"/>
    <property type="evidence" value="ECO:0007669"/>
    <property type="project" value="UniProtKB-SubCell"/>
</dbReference>
<comment type="similarity">
    <text evidence="2 6">Belongs to the plant self-incompatibility (S1) protein family.</text>
</comment>
<accession>A0AAP0PM74</accession>
<keyword evidence="8" id="KW-1185">Reference proteome</keyword>
<evidence type="ECO:0000256" key="1">
    <source>
        <dbReference type="ARBA" id="ARBA00004613"/>
    </source>
</evidence>
<dbReference type="Pfam" id="PF05938">
    <property type="entry name" value="Self-incomp_S1"/>
    <property type="match status" value="2"/>
</dbReference>
<evidence type="ECO:0000256" key="5">
    <source>
        <dbReference type="ARBA" id="ARBA00022729"/>
    </source>
</evidence>
<evidence type="ECO:0000313" key="8">
    <source>
        <dbReference type="Proteomes" id="UP001419268"/>
    </source>
</evidence>
<dbReference type="GO" id="GO:0060320">
    <property type="term" value="P:rejection of self pollen"/>
    <property type="evidence" value="ECO:0007669"/>
    <property type="project" value="UniProtKB-KW"/>
</dbReference>
<dbReference type="EMBL" id="JBBNAG010000003">
    <property type="protein sequence ID" value="KAK9149137.1"/>
    <property type="molecule type" value="Genomic_DNA"/>
</dbReference>
<dbReference type="Proteomes" id="UP001419268">
    <property type="component" value="Unassembled WGS sequence"/>
</dbReference>
<keyword evidence="3 6" id="KW-0713">Self-incompatibility</keyword>
<proteinExistence type="inferred from homology"/>
<sequence>MASSNYSFTVLAFLIVLASISIDSTASSLIGKKKHVHVVNNIKSASNRIYVHCKSGDNDLGDQYLPLNKEFRWSFRDNIMGTTLFFCTINWKNVHDKRRYGLVYDSYVALKTKCDTDCIWSARSDGVYFYEEDSNVIFTYIAMAGRLATLVLLAALIEYATSEADGSGVRIINDILPQAPTLNVHCKSIDEDLGYYQLKIFKMFTCSWGYGINPKVHWCRINWRDNNGKILKQIFPVFKPSYKCHHECRWLVRSDGIYFYDYSHAVFVKRHNWHTN</sequence>
<reference evidence="7 8" key="1">
    <citation type="submission" date="2024-01" db="EMBL/GenBank/DDBJ databases">
        <title>Genome assemblies of Stephania.</title>
        <authorList>
            <person name="Yang L."/>
        </authorList>
    </citation>
    <scope>NUCLEOTIDE SEQUENCE [LARGE SCALE GENOMIC DNA]</scope>
    <source>
        <strain evidence="7">JXDWG</strain>
        <tissue evidence="7">Leaf</tissue>
    </source>
</reference>
<evidence type="ECO:0000313" key="7">
    <source>
        <dbReference type="EMBL" id="KAK9149137.1"/>
    </source>
</evidence>